<dbReference type="InterPro" id="IPR036086">
    <property type="entry name" value="ParB/Sulfiredoxin_sf"/>
</dbReference>
<gene>
    <name evidence="1" type="ORF">HNQ88_004956</name>
</gene>
<proteinExistence type="predicted"/>
<dbReference type="Proteomes" id="UP001185092">
    <property type="component" value="Unassembled WGS sequence"/>
</dbReference>
<dbReference type="EMBL" id="JAVDQD010000013">
    <property type="protein sequence ID" value="MDR6241869.1"/>
    <property type="molecule type" value="Genomic_DNA"/>
</dbReference>
<dbReference type="RefSeq" id="WP_309943032.1">
    <property type="nucleotide sequence ID" value="NZ_AP025310.1"/>
</dbReference>
<evidence type="ECO:0008006" key="3">
    <source>
        <dbReference type="Google" id="ProtNLM"/>
    </source>
</evidence>
<keyword evidence="2" id="KW-1185">Reference proteome</keyword>
<reference evidence="1" key="1">
    <citation type="submission" date="2023-07" db="EMBL/GenBank/DDBJ databases">
        <title>Genomic Encyclopedia of Type Strains, Phase IV (KMG-IV): sequencing the most valuable type-strain genomes for metagenomic binning, comparative biology and taxonomic classification.</title>
        <authorList>
            <person name="Goeker M."/>
        </authorList>
    </citation>
    <scope>NUCLEOTIDE SEQUENCE</scope>
    <source>
        <strain evidence="1">DSM 26174</strain>
    </source>
</reference>
<organism evidence="1 2">
    <name type="scientific">Aureibacter tunicatorum</name>
    <dbReference type="NCBI Taxonomy" id="866807"/>
    <lineage>
        <taxon>Bacteria</taxon>
        <taxon>Pseudomonadati</taxon>
        <taxon>Bacteroidota</taxon>
        <taxon>Cytophagia</taxon>
        <taxon>Cytophagales</taxon>
        <taxon>Persicobacteraceae</taxon>
        <taxon>Aureibacter</taxon>
    </lineage>
</organism>
<name>A0AAE4BT63_9BACT</name>
<protein>
    <recommendedName>
        <fullName evidence="3">ParB/Sulfiredoxin domain-containing protein</fullName>
    </recommendedName>
</protein>
<accession>A0AAE4BT63</accession>
<dbReference type="Gene3D" id="3.90.1530.10">
    <property type="entry name" value="Conserved hypothetical protein from pyrococcus furiosus pfu- 392566-001, ParB domain"/>
    <property type="match status" value="1"/>
</dbReference>
<comment type="caution">
    <text evidence="1">The sequence shown here is derived from an EMBL/GenBank/DDBJ whole genome shotgun (WGS) entry which is preliminary data.</text>
</comment>
<sequence length="290" mass="32688">MAKFKVKKINATESSKTEDINAIVSMAEAVTLDINKELRDLIPPLSASELASLEESIIAEGVRDPICYWTNAKGVNYIIDGHNRFSICSKLGLSYPTKKIDLPDFEAVKDWMLVLQLSRRNLTPNQASYLRGLQYTREKKGIGRPLGLDQNNSDKLSELNTTADRLAFKHGVTSRTIERDALFSTGLEYISHRDPQVKKDILAGIYKARKSDIQAIAQGKKSIDDLLRPVVIEEDILESNQEVYSDFNETQIRKLILAKTKINTIIGQLIHVGIDKKTIKKIFSEELKNK</sequence>
<dbReference type="SUPFAM" id="SSF110849">
    <property type="entry name" value="ParB/Sulfiredoxin"/>
    <property type="match status" value="1"/>
</dbReference>
<dbReference type="AlphaFoldDB" id="A0AAE4BT63"/>
<evidence type="ECO:0000313" key="2">
    <source>
        <dbReference type="Proteomes" id="UP001185092"/>
    </source>
</evidence>
<evidence type="ECO:0000313" key="1">
    <source>
        <dbReference type="EMBL" id="MDR6241869.1"/>
    </source>
</evidence>